<dbReference type="InterPro" id="IPR007696">
    <property type="entry name" value="DNA_mismatch_repair_MutS_core"/>
</dbReference>
<dbReference type="Proteomes" id="UP000250223">
    <property type="component" value="Unassembled WGS sequence"/>
</dbReference>
<evidence type="ECO:0000259" key="5">
    <source>
        <dbReference type="SMART" id="SM00533"/>
    </source>
</evidence>
<proteinExistence type="predicted"/>
<dbReference type="SMART" id="SM00534">
    <property type="entry name" value="MUTSac"/>
    <property type="match status" value="1"/>
</dbReference>
<name>A0A2X2W296_CLOCO</name>
<evidence type="ECO:0000313" key="8">
    <source>
        <dbReference type="Proteomes" id="UP000250223"/>
    </source>
</evidence>
<feature type="domain" description="DNA mismatch repair protein MutS core" evidence="5">
    <location>
        <begin position="49"/>
        <end position="320"/>
    </location>
</feature>
<feature type="domain" description="DNA mismatch repair proteins mutS family" evidence="6">
    <location>
        <begin position="329"/>
        <end position="515"/>
    </location>
</feature>
<dbReference type="AlphaFoldDB" id="A0A2X2W296"/>
<dbReference type="GO" id="GO:0005829">
    <property type="term" value="C:cytosol"/>
    <property type="evidence" value="ECO:0007669"/>
    <property type="project" value="TreeGrafter"/>
</dbReference>
<dbReference type="InterPro" id="IPR027417">
    <property type="entry name" value="P-loop_NTPase"/>
</dbReference>
<keyword evidence="4" id="KW-1133">Transmembrane helix</keyword>
<organism evidence="7 8">
    <name type="scientific">Clostridium cochlearium</name>
    <dbReference type="NCBI Taxonomy" id="1494"/>
    <lineage>
        <taxon>Bacteria</taxon>
        <taxon>Bacillati</taxon>
        <taxon>Bacillota</taxon>
        <taxon>Clostridia</taxon>
        <taxon>Eubacteriales</taxon>
        <taxon>Clostridiaceae</taxon>
        <taxon>Clostridium</taxon>
    </lineage>
</organism>
<dbReference type="InterPro" id="IPR036187">
    <property type="entry name" value="DNA_mismatch_repair_MutS_sf"/>
</dbReference>
<accession>A0A2X2W296</accession>
<feature type="transmembrane region" description="Helical" evidence="4">
    <location>
        <begin position="134"/>
        <end position="153"/>
    </location>
</feature>
<dbReference type="Gene3D" id="3.40.50.300">
    <property type="entry name" value="P-loop containing nucleotide triphosphate hydrolases"/>
    <property type="match status" value="1"/>
</dbReference>
<dbReference type="SMART" id="SM00533">
    <property type="entry name" value="MUTSd"/>
    <property type="match status" value="1"/>
</dbReference>
<evidence type="ECO:0000256" key="4">
    <source>
        <dbReference type="SAM" id="Phobius"/>
    </source>
</evidence>
<evidence type="ECO:0000313" key="7">
    <source>
        <dbReference type="EMBL" id="SQB35476.1"/>
    </source>
</evidence>
<dbReference type="Gene3D" id="1.10.1420.10">
    <property type="match status" value="1"/>
</dbReference>
<sequence length="521" mass="60311">MNKKFALSIVRKQYEEEVEKNRKFQYIRKFFDMSKKGEYTIDDDTWSDMDMDSVYEKLDRTNSTPGESALYYMLRNPLKDEESLKKRDKLIEVFKNNSNLREKLLCIFFELSIDAKNTFLDMIESELVVNKFKYYLYTLLGKVVPIISIILLILFGEKYALMIIACSSLNMFINFKERDIIKSRGIIYLKDILKASKKIANIKNEDIKDYIDTIKTNLNEVKDIDRSTLLIGIINMWQGFFEVISTLFLIEECAYYKISGVLKEKKKYLMNIFYTLGELDAILSISGYQKSLKYDYVKPNFVDEVSLDITDGIHPLLDNPVANTISIKDKGVVLTGTNMSGKSTFLRMLGINIILSQTFYFALAKKYKASFFNIVSSISPNDDLLKGKSYYMAEAEGILRIVNALKKELPVFCPIDEIFRGTNPIERIAMSVEILTYINNEKTISIVATHDRELVDILKDSYEFYYFSEDVNSQSGLSFDYKLKSGVLQTRNAIKLLDYIGYPKEITEKAYKRAETIEGFI</sequence>
<evidence type="ECO:0000259" key="6">
    <source>
        <dbReference type="SMART" id="SM00534"/>
    </source>
</evidence>
<reference evidence="7 8" key="1">
    <citation type="submission" date="2018-06" db="EMBL/GenBank/DDBJ databases">
        <authorList>
            <consortium name="Pathogen Informatics"/>
            <person name="Doyle S."/>
        </authorList>
    </citation>
    <scope>NUCLEOTIDE SEQUENCE [LARGE SCALE GENOMIC DNA]</scope>
    <source>
        <strain evidence="7 8">NCTC13028</strain>
    </source>
</reference>
<gene>
    <name evidence="7" type="primary">hexA_2</name>
    <name evidence="7" type="ORF">NCTC13028_01984</name>
</gene>
<evidence type="ECO:0000256" key="1">
    <source>
        <dbReference type="ARBA" id="ARBA00022741"/>
    </source>
</evidence>
<dbReference type="RefSeq" id="WP_111921652.1">
    <property type="nucleotide sequence ID" value="NZ_UAWC01000024.1"/>
</dbReference>
<dbReference type="SUPFAM" id="SSF48334">
    <property type="entry name" value="DNA repair protein MutS, domain III"/>
    <property type="match status" value="1"/>
</dbReference>
<keyword evidence="4" id="KW-0472">Membrane</keyword>
<dbReference type="GO" id="GO:0005524">
    <property type="term" value="F:ATP binding"/>
    <property type="evidence" value="ECO:0007669"/>
    <property type="project" value="UniProtKB-KW"/>
</dbReference>
<dbReference type="EMBL" id="UAWC01000024">
    <property type="protein sequence ID" value="SQB35476.1"/>
    <property type="molecule type" value="Genomic_DNA"/>
</dbReference>
<keyword evidence="2" id="KW-0067">ATP-binding</keyword>
<keyword evidence="3" id="KW-0238">DNA-binding</keyword>
<dbReference type="Pfam" id="PF00488">
    <property type="entry name" value="MutS_V"/>
    <property type="match status" value="1"/>
</dbReference>
<protein>
    <submittedName>
        <fullName evidence="7">DNA mismatch repair protein hexA</fullName>
    </submittedName>
</protein>
<dbReference type="InterPro" id="IPR000432">
    <property type="entry name" value="DNA_mismatch_repair_MutS_C"/>
</dbReference>
<dbReference type="InterPro" id="IPR045076">
    <property type="entry name" value="MutS"/>
</dbReference>
<evidence type="ECO:0000256" key="2">
    <source>
        <dbReference type="ARBA" id="ARBA00022840"/>
    </source>
</evidence>
<dbReference type="GO" id="GO:0140664">
    <property type="term" value="F:ATP-dependent DNA damage sensor activity"/>
    <property type="evidence" value="ECO:0007669"/>
    <property type="project" value="InterPro"/>
</dbReference>
<dbReference type="PANTHER" id="PTHR11361">
    <property type="entry name" value="DNA MISMATCH REPAIR PROTEIN MUTS FAMILY MEMBER"/>
    <property type="match status" value="1"/>
</dbReference>
<dbReference type="PANTHER" id="PTHR11361:SF152">
    <property type="entry name" value="DNA MISMATCH REPAIR PROTEIN"/>
    <property type="match status" value="1"/>
</dbReference>
<evidence type="ECO:0000256" key="3">
    <source>
        <dbReference type="ARBA" id="ARBA00023125"/>
    </source>
</evidence>
<dbReference type="SUPFAM" id="SSF52540">
    <property type="entry name" value="P-loop containing nucleoside triphosphate hydrolases"/>
    <property type="match status" value="1"/>
</dbReference>
<dbReference type="GO" id="GO:0030983">
    <property type="term" value="F:mismatched DNA binding"/>
    <property type="evidence" value="ECO:0007669"/>
    <property type="project" value="InterPro"/>
</dbReference>
<keyword evidence="1" id="KW-0547">Nucleotide-binding</keyword>
<dbReference type="GO" id="GO:0006298">
    <property type="term" value="P:mismatch repair"/>
    <property type="evidence" value="ECO:0007669"/>
    <property type="project" value="InterPro"/>
</dbReference>
<keyword evidence="4" id="KW-0812">Transmembrane</keyword>